<evidence type="ECO:0000313" key="3">
    <source>
        <dbReference type="Proteomes" id="UP001160550"/>
    </source>
</evidence>
<feature type="domain" description="Glyoxalase/fosfomycin resistance/dioxygenase" evidence="1">
    <location>
        <begin position="12"/>
        <end position="135"/>
    </location>
</feature>
<sequence length="145" mass="15725">MVQSVNPYLNFAGNTLEAFEFYRSVFGGDFPMVVRYRDFPANMGAPPEAGDRIAHIALPLGANMLMGTDVVGADAAAFRPGNNSYIVVAPDDAAEAMRVFEGLSAGGSIAMPLQATEWAELYGICADRFGVQWMISYEGATRFRR</sequence>
<dbReference type="PANTHER" id="PTHR33990">
    <property type="entry name" value="PROTEIN YJDN-RELATED"/>
    <property type="match status" value="1"/>
</dbReference>
<dbReference type="EMBL" id="JARYGX010000009">
    <property type="protein sequence ID" value="MDH7452256.1"/>
    <property type="molecule type" value="Genomic_DNA"/>
</dbReference>
<reference evidence="2" key="1">
    <citation type="journal article" date="2007" name="Int. J. Syst. Evol. Microbiol.">
        <title>Luteimonas composti sp. nov., a moderately thermophilic bacterium isolated from food waste.</title>
        <authorList>
            <person name="Young C.C."/>
            <person name="Kampfer P."/>
            <person name="Chen W.M."/>
            <person name="Yen W.S."/>
            <person name="Arun A.B."/>
            <person name="Lai W.A."/>
            <person name="Shen F.T."/>
            <person name="Rekha P.D."/>
            <person name="Lin K.Y."/>
            <person name="Chou J.H."/>
        </authorList>
    </citation>
    <scope>NUCLEOTIDE SEQUENCE</scope>
    <source>
        <strain evidence="2">CC-YY355</strain>
    </source>
</reference>
<evidence type="ECO:0000259" key="1">
    <source>
        <dbReference type="Pfam" id="PF00903"/>
    </source>
</evidence>
<keyword evidence="3" id="KW-1185">Reference proteome</keyword>
<evidence type="ECO:0000313" key="2">
    <source>
        <dbReference type="EMBL" id="MDH7452256.1"/>
    </source>
</evidence>
<dbReference type="Gene3D" id="3.10.180.10">
    <property type="entry name" value="2,3-Dihydroxybiphenyl 1,2-Dioxygenase, domain 1"/>
    <property type="match status" value="1"/>
</dbReference>
<dbReference type="InterPro" id="IPR028973">
    <property type="entry name" value="PhnB-like"/>
</dbReference>
<organism evidence="2 3">
    <name type="scientific">Luteimonas composti</name>
    <dbReference type="NCBI Taxonomy" id="398257"/>
    <lineage>
        <taxon>Bacteria</taxon>
        <taxon>Pseudomonadati</taxon>
        <taxon>Pseudomonadota</taxon>
        <taxon>Gammaproteobacteria</taxon>
        <taxon>Lysobacterales</taxon>
        <taxon>Lysobacteraceae</taxon>
        <taxon>Luteimonas</taxon>
    </lineage>
</organism>
<protein>
    <submittedName>
        <fullName evidence="2">VOC family protein</fullName>
    </submittedName>
</protein>
<gene>
    <name evidence="2" type="ORF">QF205_04050</name>
</gene>
<dbReference type="InterPro" id="IPR029068">
    <property type="entry name" value="Glyas_Bleomycin-R_OHBP_Dase"/>
</dbReference>
<accession>A0ABT6MNT2</accession>
<dbReference type="Proteomes" id="UP001160550">
    <property type="component" value="Unassembled WGS sequence"/>
</dbReference>
<dbReference type="PANTHER" id="PTHR33990:SF1">
    <property type="entry name" value="PROTEIN YJDN"/>
    <property type="match status" value="1"/>
</dbReference>
<name>A0ABT6MNT2_9GAMM</name>
<dbReference type="CDD" id="cd06588">
    <property type="entry name" value="PhnB_like"/>
    <property type="match status" value="1"/>
</dbReference>
<dbReference type="Pfam" id="PF00903">
    <property type="entry name" value="Glyoxalase"/>
    <property type="match status" value="1"/>
</dbReference>
<dbReference type="RefSeq" id="WP_280941456.1">
    <property type="nucleotide sequence ID" value="NZ_JARYGX010000009.1"/>
</dbReference>
<dbReference type="SUPFAM" id="SSF54593">
    <property type="entry name" value="Glyoxalase/Bleomycin resistance protein/Dihydroxybiphenyl dioxygenase"/>
    <property type="match status" value="1"/>
</dbReference>
<proteinExistence type="predicted"/>
<reference evidence="2" key="2">
    <citation type="submission" date="2023-04" db="EMBL/GenBank/DDBJ databases">
        <authorList>
            <person name="Sun J.-Q."/>
        </authorList>
    </citation>
    <scope>NUCLEOTIDE SEQUENCE</scope>
    <source>
        <strain evidence="2">CC-YY355</strain>
    </source>
</reference>
<comment type="caution">
    <text evidence="2">The sequence shown here is derived from an EMBL/GenBank/DDBJ whole genome shotgun (WGS) entry which is preliminary data.</text>
</comment>
<dbReference type="InterPro" id="IPR004360">
    <property type="entry name" value="Glyas_Fos-R_dOase_dom"/>
</dbReference>